<dbReference type="PANTHER" id="PTHR43409">
    <property type="entry name" value="ANAEROBIC MAGNESIUM-PROTOPORPHYRIN IX MONOMETHYL ESTER CYCLASE-RELATED"/>
    <property type="match status" value="1"/>
</dbReference>
<evidence type="ECO:0000256" key="3">
    <source>
        <dbReference type="ARBA" id="ARBA00022723"/>
    </source>
</evidence>
<dbReference type="InterPro" id="IPR006638">
    <property type="entry name" value="Elp3/MiaA/NifB-like_rSAM"/>
</dbReference>
<dbReference type="EMBL" id="JARBFT010000022">
    <property type="protein sequence ID" value="MDE1516024.1"/>
    <property type="molecule type" value="Genomic_DNA"/>
</dbReference>
<dbReference type="Pfam" id="PF04055">
    <property type="entry name" value="Radical_SAM"/>
    <property type="match status" value="1"/>
</dbReference>
<dbReference type="Proteomes" id="UP001216189">
    <property type="component" value="Unassembled WGS sequence"/>
</dbReference>
<evidence type="ECO:0000256" key="1">
    <source>
        <dbReference type="ARBA" id="ARBA00001966"/>
    </source>
</evidence>
<comment type="caution">
    <text evidence="7">The sequence shown here is derived from an EMBL/GenBank/DDBJ whole genome shotgun (WGS) entry which is preliminary data.</text>
</comment>
<keyword evidence="4" id="KW-0408">Iron</keyword>
<accession>A0ABT5V2Y3</accession>
<keyword evidence="2" id="KW-0949">S-adenosyl-L-methionine</keyword>
<sequence length="450" mass="50971">MYDVFCISAGQLTVKKDANVINKKNRYLNYGLLSLASLIKRSGLVPIQLHGNFTEPKEFASYCLSLGIVESKFPVFISIPSFYAISWVDGFTKILKNELKIKEIVIGGRWVIDGEINQLAKLLPHVDKIVDGLGENQISDLIGRKIEKVNGYVPLDYSLLDKRELYQPSIEVSRGCGMKCSFCQEKDEKLQSLKSPFQITSEASDILLNDDLNPMSPYFEASMFKPTISWLEELTKQRMNHSHSYFWRSESRADTFPIKQIPELAKAGMKVLDLGLESASPTQIKRMGKSKTPEKYLSRASNLLEQAHNAGIDVKVNVMLYAGESSRTIEETYKWLDQHRNYIKGVSVGPVLAFGWDNKKSEFIKTLLSFGASIYGKNALEGVTRFNLSSSINHDASLSISKELSRSFMTAKEYFDLKSFSYFSRDYTYDEFLQDIKSESGDYSFDVSQV</sequence>
<dbReference type="SMART" id="SM00729">
    <property type="entry name" value="Elp3"/>
    <property type="match status" value="1"/>
</dbReference>
<reference evidence="7 8" key="1">
    <citation type="submission" date="2023-02" db="EMBL/GenBank/DDBJ databases">
        <title>Vibrio intestini sp. nov., a close relative of Vibrio cholerae isolated from the intestine of Healthy Culter dabryi.</title>
        <authorList>
            <person name="Wu N."/>
        </authorList>
    </citation>
    <scope>NUCLEOTIDE SEQUENCE [LARGE SCALE GENOMIC DNA]</scope>
    <source>
        <strain evidence="7 8">DSL-7</strain>
    </source>
</reference>
<evidence type="ECO:0000313" key="7">
    <source>
        <dbReference type="EMBL" id="MDE1516024.1"/>
    </source>
</evidence>
<protein>
    <submittedName>
        <fullName evidence="7">Radical SAM protein</fullName>
    </submittedName>
</protein>
<evidence type="ECO:0000259" key="6">
    <source>
        <dbReference type="PROSITE" id="PS51918"/>
    </source>
</evidence>
<dbReference type="InterPro" id="IPR023404">
    <property type="entry name" value="rSAM_horseshoe"/>
</dbReference>
<dbReference type="InterPro" id="IPR007197">
    <property type="entry name" value="rSAM"/>
</dbReference>
<keyword evidence="3" id="KW-0479">Metal-binding</keyword>
<dbReference type="SFLD" id="SFLDS00029">
    <property type="entry name" value="Radical_SAM"/>
    <property type="match status" value="1"/>
</dbReference>
<gene>
    <name evidence="7" type="ORF">PUN32_13545</name>
</gene>
<dbReference type="RefSeq" id="WP_055035823.1">
    <property type="nucleotide sequence ID" value="NZ_JARBFT010000022.1"/>
</dbReference>
<keyword evidence="5" id="KW-0411">Iron-sulfur</keyword>
<keyword evidence="8" id="KW-1185">Reference proteome</keyword>
<dbReference type="Gene3D" id="3.80.30.20">
    <property type="entry name" value="tm_1862 like domain"/>
    <property type="match status" value="1"/>
</dbReference>
<proteinExistence type="predicted"/>
<evidence type="ECO:0000313" key="8">
    <source>
        <dbReference type="Proteomes" id="UP001216189"/>
    </source>
</evidence>
<dbReference type="SFLD" id="SFLDG01082">
    <property type="entry name" value="B12-binding_domain_containing"/>
    <property type="match status" value="1"/>
</dbReference>
<feature type="domain" description="Radical SAM core" evidence="6">
    <location>
        <begin position="162"/>
        <end position="384"/>
    </location>
</feature>
<dbReference type="PROSITE" id="PS51918">
    <property type="entry name" value="RADICAL_SAM"/>
    <property type="match status" value="1"/>
</dbReference>
<organism evidence="7 8">
    <name type="scientific">Vibrio chanodichtyis</name>
    <dbReference type="NCBI Taxonomy" id="3027932"/>
    <lineage>
        <taxon>Bacteria</taxon>
        <taxon>Pseudomonadati</taxon>
        <taxon>Pseudomonadota</taxon>
        <taxon>Gammaproteobacteria</taxon>
        <taxon>Vibrionales</taxon>
        <taxon>Vibrionaceae</taxon>
        <taxon>Vibrio</taxon>
    </lineage>
</organism>
<evidence type="ECO:0000256" key="2">
    <source>
        <dbReference type="ARBA" id="ARBA00022691"/>
    </source>
</evidence>
<name>A0ABT5V2Y3_9VIBR</name>
<dbReference type="InterPro" id="IPR058240">
    <property type="entry name" value="rSAM_sf"/>
</dbReference>
<evidence type="ECO:0000256" key="4">
    <source>
        <dbReference type="ARBA" id="ARBA00023004"/>
    </source>
</evidence>
<evidence type="ECO:0000256" key="5">
    <source>
        <dbReference type="ARBA" id="ARBA00023014"/>
    </source>
</evidence>
<dbReference type="SUPFAM" id="SSF102114">
    <property type="entry name" value="Radical SAM enzymes"/>
    <property type="match status" value="1"/>
</dbReference>
<dbReference type="InterPro" id="IPR051198">
    <property type="entry name" value="BchE-like"/>
</dbReference>
<comment type="cofactor">
    <cofactor evidence="1">
        <name>[4Fe-4S] cluster</name>
        <dbReference type="ChEBI" id="CHEBI:49883"/>
    </cofactor>
</comment>